<dbReference type="EMBL" id="RCHS01002704">
    <property type="protein sequence ID" value="RMX46281.1"/>
    <property type="molecule type" value="Genomic_DNA"/>
</dbReference>
<protein>
    <submittedName>
        <fullName evidence="2">Uncharacterized protein</fullName>
    </submittedName>
</protein>
<evidence type="ECO:0000313" key="3">
    <source>
        <dbReference type="Proteomes" id="UP000275408"/>
    </source>
</evidence>
<evidence type="ECO:0000256" key="1">
    <source>
        <dbReference type="SAM" id="MobiDB-lite"/>
    </source>
</evidence>
<organism evidence="2 3">
    <name type="scientific">Pocillopora damicornis</name>
    <name type="common">Cauliflower coral</name>
    <name type="synonym">Millepora damicornis</name>
    <dbReference type="NCBI Taxonomy" id="46731"/>
    <lineage>
        <taxon>Eukaryota</taxon>
        <taxon>Metazoa</taxon>
        <taxon>Cnidaria</taxon>
        <taxon>Anthozoa</taxon>
        <taxon>Hexacorallia</taxon>
        <taxon>Scleractinia</taxon>
        <taxon>Astrocoeniina</taxon>
        <taxon>Pocilloporidae</taxon>
        <taxon>Pocillopora</taxon>
    </lineage>
</organism>
<keyword evidence="3" id="KW-1185">Reference proteome</keyword>
<comment type="caution">
    <text evidence="2">The sequence shown here is derived from an EMBL/GenBank/DDBJ whole genome shotgun (WGS) entry which is preliminary data.</text>
</comment>
<reference evidence="2 3" key="1">
    <citation type="journal article" date="2018" name="Sci. Rep.">
        <title>Comparative analysis of the Pocillopora damicornis genome highlights role of immune system in coral evolution.</title>
        <authorList>
            <person name="Cunning R."/>
            <person name="Bay R.A."/>
            <person name="Gillette P."/>
            <person name="Baker A.C."/>
            <person name="Traylor-Knowles N."/>
        </authorList>
    </citation>
    <scope>NUCLEOTIDE SEQUENCE [LARGE SCALE GENOMIC DNA]</scope>
    <source>
        <strain evidence="2">RSMAS</strain>
        <tissue evidence="2">Whole animal</tissue>
    </source>
</reference>
<dbReference type="AlphaFoldDB" id="A0A3M6TY55"/>
<feature type="compositionally biased region" description="Basic and acidic residues" evidence="1">
    <location>
        <begin position="18"/>
        <end position="30"/>
    </location>
</feature>
<sequence length="143" mass="16722">MDEKIMIVSPDEQQEVAVQDREQHGTNTDEKVSKNVDVNKRELHFVFRAITFPTVESKGEIVSESFVSVEASSVGENSCRRLRWPNTTWPTWNNQQPAHEGLHRYENRRDEQKSKLYAKEHSRSKKRVQFDEAVYYKKDLGPA</sequence>
<gene>
    <name evidence="2" type="ORF">pdam_00000662</name>
</gene>
<accession>A0A3M6TY55</accession>
<dbReference type="Proteomes" id="UP000275408">
    <property type="component" value="Unassembled WGS sequence"/>
</dbReference>
<name>A0A3M6TY55_POCDA</name>
<feature type="region of interest" description="Disordered" evidence="1">
    <location>
        <begin position="1"/>
        <end position="30"/>
    </location>
</feature>
<evidence type="ECO:0000313" key="2">
    <source>
        <dbReference type="EMBL" id="RMX46281.1"/>
    </source>
</evidence>
<proteinExistence type="predicted"/>